<feature type="domain" description="F-box" evidence="1">
    <location>
        <begin position="23"/>
        <end position="63"/>
    </location>
</feature>
<organism evidence="2 3">
    <name type="scientific">Urochloa decumbens</name>
    <dbReference type="NCBI Taxonomy" id="240449"/>
    <lineage>
        <taxon>Eukaryota</taxon>
        <taxon>Viridiplantae</taxon>
        <taxon>Streptophyta</taxon>
        <taxon>Embryophyta</taxon>
        <taxon>Tracheophyta</taxon>
        <taxon>Spermatophyta</taxon>
        <taxon>Magnoliopsida</taxon>
        <taxon>Liliopsida</taxon>
        <taxon>Poales</taxon>
        <taxon>Poaceae</taxon>
        <taxon>PACMAD clade</taxon>
        <taxon>Panicoideae</taxon>
        <taxon>Panicodae</taxon>
        <taxon>Paniceae</taxon>
        <taxon>Melinidinae</taxon>
        <taxon>Urochloa</taxon>
    </lineage>
</organism>
<accession>A0ABC9G6U2</accession>
<dbReference type="SUPFAM" id="SSF81383">
    <property type="entry name" value="F-box domain"/>
    <property type="match status" value="1"/>
</dbReference>
<name>A0ABC9G6U2_9POAL</name>
<reference evidence="2" key="1">
    <citation type="submission" date="2024-10" db="EMBL/GenBank/DDBJ databases">
        <authorList>
            <person name="Ryan C."/>
        </authorList>
    </citation>
    <scope>NUCLEOTIDE SEQUENCE [LARGE SCALE GENOMIC DNA]</scope>
</reference>
<dbReference type="AlphaFoldDB" id="A0ABC9G6U2"/>
<dbReference type="InterPro" id="IPR036047">
    <property type="entry name" value="F-box-like_dom_sf"/>
</dbReference>
<dbReference type="Pfam" id="PF00646">
    <property type="entry name" value="F-box"/>
    <property type="match status" value="1"/>
</dbReference>
<dbReference type="Proteomes" id="UP001497457">
    <property type="component" value="Chromosome 8b"/>
</dbReference>
<evidence type="ECO:0000313" key="2">
    <source>
        <dbReference type="EMBL" id="CAL5089114.1"/>
    </source>
</evidence>
<dbReference type="Gene3D" id="1.20.1280.50">
    <property type="match status" value="1"/>
</dbReference>
<proteinExistence type="predicted"/>
<keyword evidence="3" id="KW-1185">Reference proteome</keyword>
<evidence type="ECO:0000259" key="1">
    <source>
        <dbReference type="SMART" id="SM00256"/>
    </source>
</evidence>
<evidence type="ECO:0000313" key="3">
    <source>
        <dbReference type="Proteomes" id="UP001497457"/>
    </source>
</evidence>
<sequence length="427" mass="47839">MSAMASPNLKLQLCAAASNPGDLPLDAQSEILLRLPAKELCRLRAVSPSWRSLTYDPTFVAAHRTRHSELFLAFGFRGESEAHSVDIVDLSGKLVRRIPRGEVMGDSLSDLRPSSPPQWPPPWTELLVLRTRLDLVGFTCRFHPLALWALNPATGATLALPECYSEDLETRLQGRFYCLDGRVHWYAFGQVATGEYKALRITRFSNPWRQFCEAITIDASGSNHGMWRETHGPPAFVSAGSGVTMGHMMEEEMKCVVVGGVVHFLIDFRFPYNDSTETAVEPGSIVLFNLETEEWMVILHGPAPVCTFLQDNIVKYYESLDIQLSLCDLNGCLVTVHNIHHTSMDLWFLSDFEKGLWVKKYSLPPFVASLFVFPLLVLDDGRMFFRRGIMGIIDCYDLRTGVYTSVLEFEAGTNSRSIGIYTGSLLS</sequence>
<dbReference type="SMART" id="SM00256">
    <property type="entry name" value="FBOX"/>
    <property type="match status" value="1"/>
</dbReference>
<dbReference type="InterPro" id="IPR001810">
    <property type="entry name" value="F-box_dom"/>
</dbReference>
<dbReference type="PANTHER" id="PTHR31111:SF133">
    <property type="entry name" value="OS07G0196600 PROTEIN"/>
    <property type="match status" value="1"/>
</dbReference>
<protein>
    <recommendedName>
        <fullName evidence="1">F-box domain-containing protein</fullName>
    </recommendedName>
</protein>
<gene>
    <name evidence="2" type="ORF">URODEC1_LOCUS113185</name>
</gene>
<dbReference type="EMBL" id="OZ075118">
    <property type="protein sequence ID" value="CAL5089114.1"/>
    <property type="molecule type" value="Genomic_DNA"/>
</dbReference>
<dbReference type="PANTHER" id="PTHR31111">
    <property type="entry name" value="BNAA05G37150D PROTEIN-RELATED"/>
    <property type="match status" value="1"/>
</dbReference>